<dbReference type="RefSeq" id="WP_193744482.1">
    <property type="nucleotide sequence ID" value="NZ_CM001972.1"/>
</dbReference>
<organism evidence="1">
    <name type="scientific">Dickeya oryzae</name>
    <dbReference type="NCBI Taxonomy" id="1240404"/>
    <lineage>
        <taxon>Bacteria</taxon>
        <taxon>Pseudomonadati</taxon>
        <taxon>Pseudomonadota</taxon>
        <taxon>Gammaproteobacteria</taxon>
        <taxon>Enterobacterales</taxon>
        <taxon>Pectobacteriaceae</taxon>
        <taxon>Dickeya</taxon>
    </lineage>
</organism>
<evidence type="ECO:0000313" key="1">
    <source>
        <dbReference type="EMBL" id="XDL14078.1"/>
    </source>
</evidence>
<protein>
    <submittedName>
        <fullName evidence="1">Uncharacterized protein</fullName>
    </submittedName>
</protein>
<name>A0AB39IGI7_9GAMM</name>
<dbReference type="EMBL" id="CP162411">
    <property type="protein sequence ID" value="XDL14078.1"/>
    <property type="molecule type" value="Genomic_DNA"/>
</dbReference>
<gene>
    <name evidence="1" type="ORF">LF923_0018210</name>
</gene>
<proteinExistence type="predicted"/>
<sequence length="51" mass="5846">MTELVMVVMTHANADYDETRQRQGEVCCIDMSRPVMTNNGYRRVPVVELAD</sequence>
<accession>A0AB39IGI7</accession>
<dbReference type="AlphaFoldDB" id="A0AB39IGI7"/>
<reference evidence="1" key="1">
    <citation type="submission" date="2024-07" db="EMBL/GenBank/DDBJ databases">
        <authorList>
            <person name="Pedron J."/>
        </authorList>
    </citation>
    <scope>NUCLEOTIDE SEQUENCE</scope>
    <source>
        <strain evidence="1">A642-S2-A17</strain>
    </source>
</reference>